<reference evidence="2" key="2">
    <citation type="submission" date="2023-10" db="EMBL/GenBank/DDBJ databases">
        <authorList>
            <person name="Van Westerhoven A."/>
        </authorList>
    </citation>
    <scope>NUCLEOTIDE SEQUENCE</scope>
    <source>
        <strain evidence="2">P124</strain>
    </source>
</reference>
<proteinExistence type="predicted"/>
<reference evidence="2 3" key="1">
    <citation type="journal article" date="2023" name="G3 (Bethesda)">
        <title>A chromosome-level genome assembly of Zasmidium syzygii isolated from banana leaves.</title>
        <authorList>
            <person name="van Westerhoven A.C."/>
            <person name="Mehrabi R."/>
            <person name="Talebi R."/>
            <person name="Steentjes M.B.F."/>
            <person name="Corcolon B."/>
            <person name="Chong P.A."/>
            <person name="Kema G.H.J."/>
            <person name="Seidl M.F."/>
        </authorList>
    </citation>
    <scope>NUCLEOTIDE SEQUENCE [LARGE SCALE GENOMIC DNA]</scope>
    <source>
        <strain evidence="2 3">P124</strain>
    </source>
</reference>
<evidence type="ECO:0000313" key="2">
    <source>
        <dbReference type="EMBL" id="KAK4507485.1"/>
    </source>
</evidence>
<keyword evidence="3" id="KW-1185">Reference proteome</keyword>
<accession>A0ABR0F1D1</accession>
<dbReference type="EMBL" id="JAXOVC010000001">
    <property type="protein sequence ID" value="KAK4507485.1"/>
    <property type="molecule type" value="Genomic_DNA"/>
</dbReference>
<comment type="caution">
    <text evidence="2">The sequence shown here is derived from an EMBL/GenBank/DDBJ whole genome shotgun (WGS) entry which is preliminary data.</text>
</comment>
<organism evidence="2 3">
    <name type="scientific">Zasmidium cellare</name>
    <name type="common">Wine cellar mold</name>
    <name type="synonym">Racodium cellare</name>
    <dbReference type="NCBI Taxonomy" id="395010"/>
    <lineage>
        <taxon>Eukaryota</taxon>
        <taxon>Fungi</taxon>
        <taxon>Dikarya</taxon>
        <taxon>Ascomycota</taxon>
        <taxon>Pezizomycotina</taxon>
        <taxon>Dothideomycetes</taxon>
        <taxon>Dothideomycetidae</taxon>
        <taxon>Mycosphaerellales</taxon>
        <taxon>Mycosphaerellaceae</taxon>
        <taxon>Zasmidium</taxon>
    </lineage>
</organism>
<sequence>MPTPGLTFVASNVLDPAKTSDEIYNKFYNDEHLPDVLASGLTKLALRYKNANPEAKIPYLALYPVEDASITGSEAAAKLIQDTQRSKTFNGDDIHDHINFDIRRYEKIQTYEAYQQEGRSGKERGQTIIAVGMEPGDEADFDEWYRKQHLDMLAMCRGYRRCTRYKNMDDQEPRFLALHEYDCKPGDIPSEQIKQVVSTEWSKKIVGEAKIFDRNVFELIQAQGQTELNL</sequence>
<dbReference type="EMBL" id="JAXOVC010000011">
    <property type="protein sequence ID" value="KAK4495555.1"/>
    <property type="molecule type" value="Genomic_DNA"/>
</dbReference>
<dbReference type="InterPro" id="IPR011008">
    <property type="entry name" value="Dimeric_a/b-barrel"/>
</dbReference>
<evidence type="ECO:0000313" key="1">
    <source>
        <dbReference type="EMBL" id="KAK4495555.1"/>
    </source>
</evidence>
<evidence type="ECO:0008006" key="4">
    <source>
        <dbReference type="Google" id="ProtNLM"/>
    </source>
</evidence>
<protein>
    <recommendedName>
        <fullName evidence="4">EthD domain-containing protein</fullName>
    </recommendedName>
</protein>
<evidence type="ECO:0000313" key="3">
    <source>
        <dbReference type="Proteomes" id="UP001305779"/>
    </source>
</evidence>
<dbReference type="Proteomes" id="UP001305779">
    <property type="component" value="Unassembled WGS sequence"/>
</dbReference>
<gene>
    <name evidence="2" type="ORF">PRZ48_001220</name>
    <name evidence="1" type="ORF">PRZ48_012823</name>
</gene>
<dbReference type="SUPFAM" id="SSF54909">
    <property type="entry name" value="Dimeric alpha+beta barrel"/>
    <property type="match status" value="1"/>
</dbReference>
<name>A0ABR0F1D1_ZASCE</name>